<dbReference type="OrthoDB" id="10488720at2759"/>
<keyword evidence="2" id="KW-1185">Reference proteome</keyword>
<reference evidence="1" key="1">
    <citation type="submission" date="2021-06" db="EMBL/GenBank/DDBJ databases">
        <authorList>
            <person name="Kallberg Y."/>
            <person name="Tangrot J."/>
            <person name="Rosling A."/>
        </authorList>
    </citation>
    <scope>NUCLEOTIDE SEQUENCE</scope>
    <source>
        <strain evidence="1">MA453B</strain>
    </source>
</reference>
<evidence type="ECO:0000313" key="2">
    <source>
        <dbReference type="Proteomes" id="UP000789405"/>
    </source>
</evidence>
<gene>
    <name evidence="1" type="ORF">DERYTH_LOCUS9603</name>
</gene>
<dbReference type="EMBL" id="CAJVPY010005295">
    <property type="protein sequence ID" value="CAG8639979.1"/>
    <property type="molecule type" value="Genomic_DNA"/>
</dbReference>
<accession>A0A9N9DLB2</accession>
<proteinExistence type="predicted"/>
<name>A0A9N9DLB2_9GLOM</name>
<evidence type="ECO:0000313" key="1">
    <source>
        <dbReference type="EMBL" id="CAG8639979.1"/>
    </source>
</evidence>
<feature type="non-terminal residue" evidence="1">
    <location>
        <position position="80"/>
    </location>
</feature>
<sequence length="80" mass="9285">MISNSRTLFLETDGINTNEKPVFVNHLADKNCHNNECHGIINLSPNHLHFRILNDYSPAKNELDISYFRVSPDELLYKNE</sequence>
<comment type="caution">
    <text evidence="1">The sequence shown here is derived from an EMBL/GenBank/DDBJ whole genome shotgun (WGS) entry which is preliminary data.</text>
</comment>
<dbReference type="AlphaFoldDB" id="A0A9N9DLB2"/>
<dbReference type="Proteomes" id="UP000789405">
    <property type="component" value="Unassembled WGS sequence"/>
</dbReference>
<organism evidence="1 2">
    <name type="scientific">Dentiscutata erythropus</name>
    <dbReference type="NCBI Taxonomy" id="1348616"/>
    <lineage>
        <taxon>Eukaryota</taxon>
        <taxon>Fungi</taxon>
        <taxon>Fungi incertae sedis</taxon>
        <taxon>Mucoromycota</taxon>
        <taxon>Glomeromycotina</taxon>
        <taxon>Glomeromycetes</taxon>
        <taxon>Diversisporales</taxon>
        <taxon>Gigasporaceae</taxon>
        <taxon>Dentiscutata</taxon>
    </lineage>
</organism>
<protein>
    <submittedName>
        <fullName evidence="1">2180_t:CDS:1</fullName>
    </submittedName>
</protein>